<dbReference type="InterPro" id="IPR018704">
    <property type="entry name" value="SecYEG/CpoB_TPR"/>
</dbReference>
<feature type="domain" description="Ancillary SecYEG translocon subunit/Cell division coordinator CpoB TPR" evidence="1">
    <location>
        <begin position="25"/>
        <end position="121"/>
    </location>
</feature>
<gene>
    <name evidence="2" type="ORF">RIEGSTA812A_PEG_838</name>
</gene>
<dbReference type="AlphaFoldDB" id="A0A484H7B5"/>
<protein>
    <submittedName>
        <fullName evidence="2">Mlr7403 protein</fullName>
    </submittedName>
</protein>
<evidence type="ECO:0000313" key="2">
    <source>
        <dbReference type="EMBL" id="VBB69365.1"/>
    </source>
</evidence>
<evidence type="ECO:0000259" key="1">
    <source>
        <dbReference type="Pfam" id="PF09976"/>
    </source>
</evidence>
<organism evidence="2">
    <name type="scientific">invertebrate metagenome</name>
    <dbReference type="NCBI Taxonomy" id="1711999"/>
    <lineage>
        <taxon>unclassified sequences</taxon>
        <taxon>metagenomes</taxon>
        <taxon>organismal metagenomes</taxon>
    </lineage>
</organism>
<reference evidence="2" key="1">
    <citation type="submission" date="2018-10" db="EMBL/GenBank/DDBJ databases">
        <authorList>
            <person name="Gruber-Vodicka H."/>
            <person name="Jaeckle O."/>
        </authorList>
    </citation>
    <scope>NUCLEOTIDE SEQUENCE</scope>
</reference>
<accession>A0A484H7B5</accession>
<name>A0A484H7B5_9ZZZZ</name>
<dbReference type="EMBL" id="LR026963">
    <property type="protein sequence ID" value="VBB69365.1"/>
    <property type="molecule type" value="Genomic_DNA"/>
</dbReference>
<sequence>MPDSSREAAFIHEVNKDLRDERLQQLWRQYSHSILTIVVSLMMLIGGYETWKKWQNQRVAAYALRYDNAIVLIESGRTAEGTAMLAALAAEAGSYRIFAALRRAAILAKQEDPHGLVTALAVWQQVAADSVVPMPYREAAALLIALNGTGVLAPSVITALLEPLITDTSPWRFSALEMTAILAVQRNDLATAHHMLTHLADDPLASTGIRSRASTLQQTLNLSPVEQESGTR</sequence>
<proteinExistence type="predicted"/>
<dbReference type="Pfam" id="PF09976">
    <property type="entry name" value="TPR_21"/>
    <property type="match status" value="1"/>
</dbReference>